<dbReference type="Gramene" id="Bo6g010810.1">
    <property type="protein sequence ID" value="Bo6g010810.1"/>
    <property type="gene ID" value="Bo6g010810"/>
</dbReference>
<evidence type="ECO:0000256" key="7">
    <source>
        <dbReference type="PIRSR" id="PIRSR601765-1"/>
    </source>
</evidence>
<keyword evidence="4 7" id="KW-0862">Zinc</keyword>
<evidence type="ECO:0000256" key="8">
    <source>
        <dbReference type="RuleBase" id="RU003956"/>
    </source>
</evidence>
<evidence type="ECO:0000256" key="3">
    <source>
        <dbReference type="ARBA" id="ARBA00022799"/>
    </source>
</evidence>
<dbReference type="InterPro" id="IPR015892">
    <property type="entry name" value="Carbonic_anhydrase_CS"/>
</dbReference>
<comment type="similarity">
    <text evidence="1 8">Belongs to the beta-class carbonic anhydrase family.</text>
</comment>
<feature type="compositionally biased region" description="Basic and acidic residues" evidence="9">
    <location>
        <begin position="19"/>
        <end position="61"/>
    </location>
</feature>
<reference evidence="10 11" key="1">
    <citation type="journal article" date="2014" name="Genome Biol.">
        <title>Transcriptome and methylome profiling reveals relics of genome dominance in the mesopolyploid Brassica oleracea.</title>
        <authorList>
            <person name="Parkin I.A."/>
            <person name="Koh C."/>
            <person name="Tang H."/>
            <person name="Robinson S.J."/>
            <person name="Kagale S."/>
            <person name="Clarke W.E."/>
            <person name="Town C.D."/>
            <person name="Nixon J."/>
            <person name="Krishnakumar V."/>
            <person name="Bidwell S.L."/>
            <person name="Denoeud F."/>
            <person name="Belcram H."/>
            <person name="Links M.G."/>
            <person name="Just J."/>
            <person name="Clarke C."/>
            <person name="Bender T."/>
            <person name="Huebert T."/>
            <person name="Mason A.S."/>
            <person name="Pires J.C."/>
            <person name="Barker G."/>
            <person name="Moore J."/>
            <person name="Walley P.G."/>
            <person name="Manoli S."/>
            <person name="Batley J."/>
            <person name="Edwards D."/>
            <person name="Nelson M.N."/>
            <person name="Wang X."/>
            <person name="Paterson A.H."/>
            <person name="King G."/>
            <person name="Bancroft I."/>
            <person name="Chalhoub B."/>
            <person name="Sharpe A.G."/>
        </authorList>
    </citation>
    <scope>NUCLEOTIDE SEQUENCE</scope>
    <source>
        <strain evidence="10 11">cv. TO1000</strain>
    </source>
</reference>
<dbReference type="eggNOG" id="KOG1578">
    <property type="taxonomic scope" value="Eukaryota"/>
</dbReference>
<evidence type="ECO:0000256" key="6">
    <source>
        <dbReference type="ARBA" id="ARBA00048348"/>
    </source>
</evidence>
<dbReference type="Pfam" id="PF00484">
    <property type="entry name" value="Pro_CA"/>
    <property type="match status" value="1"/>
</dbReference>
<evidence type="ECO:0000256" key="1">
    <source>
        <dbReference type="ARBA" id="ARBA00006217"/>
    </source>
</evidence>
<dbReference type="GO" id="GO:0004089">
    <property type="term" value="F:carbonate dehydratase activity"/>
    <property type="evidence" value="ECO:0007669"/>
    <property type="project" value="UniProtKB-UniRule"/>
</dbReference>
<evidence type="ECO:0000313" key="10">
    <source>
        <dbReference type="EnsemblPlants" id="Bo6g010810.1"/>
    </source>
</evidence>
<feature type="compositionally biased region" description="Basic and acidic residues" evidence="9">
    <location>
        <begin position="69"/>
        <end position="105"/>
    </location>
</feature>
<dbReference type="EnsemblPlants" id="Bo6g010810.1">
    <property type="protein sequence ID" value="Bo6g010810.1"/>
    <property type="gene ID" value="Bo6g010810"/>
</dbReference>
<dbReference type="PANTHER" id="PTHR11002:SF66">
    <property type="entry name" value="CARBONIC ANHYDRASE"/>
    <property type="match status" value="1"/>
</dbReference>
<feature type="binding site" evidence="7">
    <location>
        <position position="133"/>
    </location>
    <ligand>
        <name>Zn(2+)</name>
        <dbReference type="ChEBI" id="CHEBI:29105"/>
    </ligand>
</feature>
<evidence type="ECO:0000256" key="9">
    <source>
        <dbReference type="SAM" id="MobiDB-lite"/>
    </source>
</evidence>
<keyword evidence="11" id="KW-1185">Reference proteome</keyword>
<dbReference type="PROSITE" id="PS00704">
    <property type="entry name" value="PROK_CO2_ANHYDRASE_1"/>
    <property type="match status" value="1"/>
</dbReference>
<keyword evidence="5 8" id="KW-0456">Lyase</keyword>
<dbReference type="PANTHER" id="PTHR11002">
    <property type="entry name" value="CARBONIC ANHYDRASE"/>
    <property type="match status" value="1"/>
</dbReference>
<comment type="cofactor">
    <cofactor evidence="7">
        <name>Zn(2+)</name>
        <dbReference type="ChEBI" id="CHEBI:29105"/>
    </cofactor>
    <text evidence="7">Binds 1 zinc ion per subunit.</text>
</comment>
<comment type="catalytic activity">
    <reaction evidence="6 8">
        <text>hydrogencarbonate + H(+) = CO2 + H2O</text>
        <dbReference type="Rhea" id="RHEA:10748"/>
        <dbReference type="ChEBI" id="CHEBI:15377"/>
        <dbReference type="ChEBI" id="CHEBI:15378"/>
        <dbReference type="ChEBI" id="CHEBI:16526"/>
        <dbReference type="ChEBI" id="CHEBI:17544"/>
        <dbReference type="EC" id="4.2.1.1"/>
    </reaction>
</comment>
<dbReference type="Proteomes" id="UP000032141">
    <property type="component" value="Chromosome C6"/>
</dbReference>
<dbReference type="SMART" id="SM00947">
    <property type="entry name" value="Pro_CA"/>
    <property type="match status" value="1"/>
</dbReference>
<dbReference type="GO" id="GO:0015976">
    <property type="term" value="P:carbon utilization"/>
    <property type="evidence" value="ECO:0007669"/>
    <property type="project" value="InterPro"/>
</dbReference>
<evidence type="ECO:0000256" key="2">
    <source>
        <dbReference type="ARBA" id="ARBA00012925"/>
    </source>
</evidence>
<reference evidence="10" key="2">
    <citation type="submission" date="2015-03" db="UniProtKB">
        <authorList>
            <consortium name="EnsemblPlants"/>
        </authorList>
    </citation>
    <scope>IDENTIFICATION</scope>
</reference>
<dbReference type="EC" id="4.2.1.1" evidence="2 8"/>
<dbReference type="InterPro" id="IPR001765">
    <property type="entry name" value="Carbonic_anhydrase"/>
</dbReference>
<evidence type="ECO:0000256" key="5">
    <source>
        <dbReference type="ARBA" id="ARBA00023239"/>
    </source>
</evidence>
<proteinExistence type="inferred from homology"/>
<dbReference type="InterPro" id="IPR036874">
    <property type="entry name" value="Carbonic_anhydrase_sf"/>
</dbReference>
<dbReference type="Gene3D" id="3.40.1050.10">
    <property type="entry name" value="Carbonic anhydrase"/>
    <property type="match status" value="1"/>
</dbReference>
<feature type="compositionally biased region" description="Basic and acidic residues" evidence="9">
    <location>
        <begin position="1"/>
        <end position="12"/>
    </location>
</feature>
<keyword evidence="7" id="KW-0479">Metal-binding</keyword>
<dbReference type="AlphaFoldDB" id="A0A0D3CP18"/>
<evidence type="ECO:0000256" key="4">
    <source>
        <dbReference type="ARBA" id="ARBA00022833"/>
    </source>
</evidence>
<organism evidence="10 11">
    <name type="scientific">Brassica oleracea var. oleracea</name>
    <dbReference type="NCBI Taxonomy" id="109376"/>
    <lineage>
        <taxon>Eukaryota</taxon>
        <taxon>Viridiplantae</taxon>
        <taxon>Streptophyta</taxon>
        <taxon>Embryophyta</taxon>
        <taxon>Tracheophyta</taxon>
        <taxon>Spermatophyta</taxon>
        <taxon>Magnoliopsida</taxon>
        <taxon>eudicotyledons</taxon>
        <taxon>Gunneridae</taxon>
        <taxon>Pentapetalae</taxon>
        <taxon>rosids</taxon>
        <taxon>malvids</taxon>
        <taxon>Brassicales</taxon>
        <taxon>Brassicaceae</taxon>
        <taxon>Brassiceae</taxon>
        <taxon>Brassica</taxon>
    </lineage>
</organism>
<feature type="region of interest" description="Disordered" evidence="9">
    <location>
        <begin position="1"/>
        <end position="105"/>
    </location>
</feature>
<dbReference type="GO" id="GO:0008270">
    <property type="term" value="F:zinc ion binding"/>
    <property type="evidence" value="ECO:0007669"/>
    <property type="project" value="UniProtKB-UniRule"/>
</dbReference>
<accession>A0A0D3CP18</accession>
<feature type="binding site" evidence="7">
    <location>
        <position position="135"/>
    </location>
    <ligand>
        <name>Zn(2+)</name>
        <dbReference type="ChEBI" id="CHEBI:29105"/>
    </ligand>
</feature>
<comment type="function">
    <text evidence="8">Reversible hydration of carbon dioxide.</text>
</comment>
<evidence type="ECO:0000313" key="11">
    <source>
        <dbReference type="Proteomes" id="UP000032141"/>
    </source>
</evidence>
<dbReference type="SUPFAM" id="SSF53056">
    <property type="entry name" value="beta-carbonic anhydrase, cab"/>
    <property type="match status" value="1"/>
</dbReference>
<protein>
    <recommendedName>
        <fullName evidence="2 8">Carbonic anhydrase</fullName>
        <ecNumber evidence="2 8">4.2.1.1</ecNumber>
    </recommendedName>
    <alternativeName>
        <fullName evidence="8">Carbonate dehydratase</fullName>
    </alternativeName>
</protein>
<feature type="binding site" evidence="7">
    <location>
        <position position="196"/>
    </location>
    <ligand>
        <name>Zn(2+)</name>
        <dbReference type="ChEBI" id="CHEBI:29105"/>
    </ligand>
</feature>
<keyword evidence="3" id="KW-0702">S-nitrosylation</keyword>
<feature type="binding site" evidence="7">
    <location>
        <position position="193"/>
    </location>
    <ligand>
        <name>Zn(2+)</name>
        <dbReference type="ChEBI" id="CHEBI:29105"/>
    </ligand>
</feature>
<dbReference type="HOGENOM" id="CLU_1290565_0_0_1"/>
<name>A0A0D3CP18_BRAOL</name>
<dbReference type="STRING" id="109376.A0A0D3CP18"/>
<sequence length="214" mass="24477">MRDNALESRREGGPSPSRRATERDVAVESHRVRDTEKSERHRERGEVAVERENPEKRERPTVRSPTRATQREGEAREPPMCRDFAVEREKPEKERREETRRERDNTVSNTLYPLRLGNLSPSHRSFQFLVFACSDSRVSPSHILNFQPGEAFIVRDIANMVPLYDKTQHSGTGAAMEYPITKLNVETILVIGHSRCGGIKGLMSIEDDSAPNKR</sequence>